<sequence length="53" mass="6537">MGKRAKWGIDKKENEAPYSLLPRYNIRYAFLLFIIYIYYFSITLIYYDIIMML</sequence>
<keyword evidence="1" id="KW-0472">Membrane</keyword>
<gene>
    <name evidence="2" type="ORF">S01H1_47950</name>
</gene>
<protein>
    <submittedName>
        <fullName evidence="2">Uncharacterized protein</fullName>
    </submittedName>
</protein>
<evidence type="ECO:0000313" key="2">
    <source>
        <dbReference type="EMBL" id="GAG25553.1"/>
    </source>
</evidence>
<evidence type="ECO:0000256" key="1">
    <source>
        <dbReference type="SAM" id="Phobius"/>
    </source>
</evidence>
<reference evidence="2" key="1">
    <citation type="journal article" date="2014" name="Front. Microbiol.">
        <title>High frequency of phylogenetically diverse reductive dehalogenase-homologous genes in deep subseafloor sedimentary metagenomes.</title>
        <authorList>
            <person name="Kawai M."/>
            <person name="Futagami T."/>
            <person name="Toyoda A."/>
            <person name="Takaki Y."/>
            <person name="Nishi S."/>
            <person name="Hori S."/>
            <person name="Arai W."/>
            <person name="Tsubouchi T."/>
            <person name="Morono Y."/>
            <person name="Uchiyama I."/>
            <person name="Ito T."/>
            <person name="Fujiyama A."/>
            <person name="Inagaki F."/>
            <person name="Takami H."/>
        </authorList>
    </citation>
    <scope>NUCLEOTIDE SEQUENCE</scope>
    <source>
        <strain evidence="2">Expedition CK06-06</strain>
    </source>
</reference>
<name>X0WM25_9ZZZZ</name>
<keyword evidence="1" id="KW-0812">Transmembrane</keyword>
<comment type="caution">
    <text evidence="2">The sequence shown here is derived from an EMBL/GenBank/DDBJ whole genome shotgun (WGS) entry which is preliminary data.</text>
</comment>
<accession>X0WM25</accession>
<keyword evidence="1" id="KW-1133">Transmembrane helix</keyword>
<feature type="transmembrane region" description="Helical" evidence="1">
    <location>
        <begin position="28"/>
        <end position="47"/>
    </location>
</feature>
<dbReference type="AlphaFoldDB" id="X0WM25"/>
<dbReference type="EMBL" id="BARS01030765">
    <property type="protein sequence ID" value="GAG25553.1"/>
    <property type="molecule type" value="Genomic_DNA"/>
</dbReference>
<organism evidence="2">
    <name type="scientific">marine sediment metagenome</name>
    <dbReference type="NCBI Taxonomy" id="412755"/>
    <lineage>
        <taxon>unclassified sequences</taxon>
        <taxon>metagenomes</taxon>
        <taxon>ecological metagenomes</taxon>
    </lineage>
</organism>
<proteinExistence type="predicted"/>